<keyword evidence="1" id="KW-1133">Transmembrane helix</keyword>
<evidence type="ECO:0000313" key="3">
    <source>
        <dbReference type="Proteomes" id="UP000663801"/>
    </source>
</evidence>
<keyword evidence="1" id="KW-0472">Membrane</keyword>
<organism evidence="2 3">
    <name type="scientific">Nakamurella flavida</name>
    <dbReference type="NCBI Taxonomy" id="363630"/>
    <lineage>
        <taxon>Bacteria</taxon>
        <taxon>Bacillati</taxon>
        <taxon>Actinomycetota</taxon>
        <taxon>Actinomycetes</taxon>
        <taxon>Nakamurellales</taxon>
        <taxon>Nakamurellaceae</taxon>
        <taxon>Nakamurella</taxon>
    </lineage>
</organism>
<accession>A0A939C5E0</accession>
<dbReference type="EMBL" id="JAERWL010000008">
    <property type="protein sequence ID" value="MBM9476774.1"/>
    <property type="molecule type" value="Genomic_DNA"/>
</dbReference>
<dbReference type="SUPFAM" id="SSF55781">
    <property type="entry name" value="GAF domain-like"/>
    <property type="match status" value="1"/>
</dbReference>
<protein>
    <recommendedName>
        <fullName evidence="4">ANTAR domain-containing protein</fullName>
    </recommendedName>
</protein>
<evidence type="ECO:0008006" key="4">
    <source>
        <dbReference type="Google" id="ProtNLM"/>
    </source>
</evidence>
<evidence type="ECO:0000256" key="1">
    <source>
        <dbReference type="SAM" id="Phobius"/>
    </source>
</evidence>
<sequence>MTISSAFADAVESAGHRPEIAGEHFFPARLAWAAAHLLDADGAGLSLSSDVSLRAPLGSSDPASSAAERLQFTTGEGPCLDAFALQATIPADAAALATRWPVFAGEMLTRTPFRSILALPLPRLGALDVYFVDPQGCHRVDDQLAAAVIAEVLAALVGREFVAAVSLDGGRRRQSEQRRRDQVPIAMGMASVTLGVTFLDALALLRSRAFVDGRSLDDLAADMVAGSLSIASLRA</sequence>
<keyword evidence="1" id="KW-0812">Transmembrane</keyword>
<dbReference type="AlphaFoldDB" id="A0A939C5E0"/>
<feature type="transmembrane region" description="Helical" evidence="1">
    <location>
        <begin position="183"/>
        <end position="205"/>
    </location>
</feature>
<reference evidence="2" key="1">
    <citation type="submission" date="2021-01" db="EMBL/GenBank/DDBJ databases">
        <title>KCTC 19127 draft genome.</title>
        <authorList>
            <person name="An D."/>
        </authorList>
    </citation>
    <scope>NUCLEOTIDE SEQUENCE</scope>
    <source>
        <strain evidence="2">KCTC 19127</strain>
    </source>
</reference>
<name>A0A939C5E0_9ACTN</name>
<dbReference type="Proteomes" id="UP000663801">
    <property type="component" value="Unassembled WGS sequence"/>
</dbReference>
<keyword evidence="3" id="KW-1185">Reference proteome</keyword>
<gene>
    <name evidence="2" type="ORF">JL107_09985</name>
</gene>
<proteinExistence type="predicted"/>
<evidence type="ECO:0000313" key="2">
    <source>
        <dbReference type="EMBL" id="MBM9476774.1"/>
    </source>
</evidence>
<dbReference type="RefSeq" id="WP_205256878.1">
    <property type="nucleotide sequence ID" value="NZ_BAAAPV010000004.1"/>
</dbReference>
<comment type="caution">
    <text evidence="2">The sequence shown here is derived from an EMBL/GenBank/DDBJ whole genome shotgun (WGS) entry which is preliminary data.</text>
</comment>